<sequence length="435" mass="49039">MSFLHTASQEALRSELDLWNLPSTQIVLEGGQWTPYKPVNSLDQSNTIQFCVPGTGHEYMDPAHTLLKVKAKIVNGDNSDIKDEDGSDATVVNYALNSAFCQLDVEANQTLLSQSAMTYPYRSIFEAVLNYDSPAKATHLAMRGYYKDTAGHMDDMKENAGLAKRRELTKNSRVFELMGPLHSDFFNQDRFLLNNVELRIKLTRSRDAFVLMSTKGTEKLVILDATLYVRKVRVSPSVLLAHAAALEVSTAKYPLTRVDLKTFTIPQGIQDKTIANLHLGQIPKRIILGLIANQAFNGDYGLNPFNFQHFNLNYLSLYLDSQQIPAQPLTPDFGKNLYVESYNTLFTGTGIHWKDEGNDITYADYPKGYTLYAFDISQDLSANENHWNLQKQGTVRLELRFAAPLPNAVNCIVFSEFNNLVEIDKNRNVVVDYNI</sequence>
<organism evidence="1 2">
    <name type="scientific">Frankliniella occidentalis</name>
    <name type="common">Western flower thrips</name>
    <name type="synonym">Euthrips occidentalis</name>
    <dbReference type="NCBI Taxonomy" id="133901"/>
    <lineage>
        <taxon>Eukaryota</taxon>
        <taxon>Metazoa</taxon>
        <taxon>Ecdysozoa</taxon>
        <taxon>Arthropoda</taxon>
        <taxon>Hexapoda</taxon>
        <taxon>Insecta</taxon>
        <taxon>Pterygota</taxon>
        <taxon>Neoptera</taxon>
        <taxon>Paraneoptera</taxon>
        <taxon>Thysanoptera</taxon>
        <taxon>Terebrantia</taxon>
        <taxon>Thripoidea</taxon>
        <taxon>Thripidae</taxon>
        <taxon>Frankliniella</taxon>
    </lineage>
</organism>
<reference evidence="2" key="1">
    <citation type="submission" date="2025-08" db="UniProtKB">
        <authorList>
            <consortium name="RefSeq"/>
        </authorList>
    </citation>
    <scope>IDENTIFICATION</scope>
    <source>
        <tissue evidence="2">Whole organism</tissue>
    </source>
</reference>
<proteinExistence type="predicted"/>
<dbReference type="AlphaFoldDB" id="A0A9C6X117"/>
<keyword evidence="1" id="KW-1185">Reference proteome</keyword>
<dbReference type="KEGG" id="foc:127750220"/>
<evidence type="ECO:0000313" key="2">
    <source>
        <dbReference type="RefSeq" id="XP_052127177.1"/>
    </source>
</evidence>
<dbReference type="GO" id="GO:0009263">
    <property type="term" value="P:deoxyribonucleotide biosynthetic process"/>
    <property type="evidence" value="ECO:0007669"/>
    <property type="project" value="InterPro"/>
</dbReference>
<dbReference type="PANTHER" id="PTHR23409">
    <property type="entry name" value="RIBONUCLEOSIDE-DIPHOSPHATE REDUCTASE SMALL CHAIN"/>
    <property type="match status" value="1"/>
</dbReference>
<evidence type="ECO:0000313" key="1">
    <source>
        <dbReference type="Proteomes" id="UP000504606"/>
    </source>
</evidence>
<dbReference type="PANTHER" id="PTHR23409:SF21">
    <property type="entry name" value="CAPSID PROTEIN"/>
    <property type="match status" value="1"/>
</dbReference>
<protein>
    <submittedName>
        <fullName evidence="2">Uncharacterized protein F54H12.2-like</fullName>
    </submittedName>
</protein>
<dbReference type="GeneID" id="127750220"/>
<dbReference type="GO" id="GO:0005829">
    <property type="term" value="C:cytosol"/>
    <property type="evidence" value="ECO:0007669"/>
    <property type="project" value="TreeGrafter"/>
</dbReference>
<gene>
    <name evidence="2" type="primary">LOC127750220</name>
</gene>
<accession>A0A9C6X117</accession>
<dbReference type="OrthoDB" id="8184429at2759"/>
<name>A0A9C6X117_FRAOC</name>
<dbReference type="GO" id="GO:0004748">
    <property type="term" value="F:ribonucleoside-diphosphate reductase activity, thioredoxin disulfide as acceptor"/>
    <property type="evidence" value="ECO:0007669"/>
    <property type="project" value="TreeGrafter"/>
</dbReference>
<dbReference type="RefSeq" id="XP_052127177.1">
    <property type="nucleotide sequence ID" value="XM_052271217.1"/>
</dbReference>
<dbReference type="InterPro" id="IPR000358">
    <property type="entry name" value="RNR_small_fam"/>
</dbReference>
<dbReference type="Proteomes" id="UP000504606">
    <property type="component" value="Unplaced"/>
</dbReference>